<dbReference type="EMBL" id="CM041534">
    <property type="protein sequence ID" value="KAI3373299.1"/>
    <property type="molecule type" value="Genomic_DNA"/>
</dbReference>
<sequence>MRLLIRASESEFPPLGGRARPQRRSEGVRCPEGTRSRATAPSKGGSRGGSGSWSGCLLGAFLWHFSGHIQLVGDCSADPEQDGRITYHIWPGNASGPSYPPREELENVAVEGDVSKTQLSLLPPQPCPGKATGNRRADPLNHHLTLSVSVLFMQLIALFPLIAFLL</sequence>
<protein>
    <submittedName>
        <fullName evidence="1">Uncharacterized protein</fullName>
    </submittedName>
</protein>
<organism evidence="1 2">
    <name type="scientific">Scortum barcoo</name>
    <name type="common">barcoo grunter</name>
    <dbReference type="NCBI Taxonomy" id="214431"/>
    <lineage>
        <taxon>Eukaryota</taxon>
        <taxon>Metazoa</taxon>
        <taxon>Chordata</taxon>
        <taxon>Craniata</taxon>
        <taxon>Vertebrata</taxon>
        <taxon>Euteleostomi</taxon>
        <taxon>Actinopterygii</taxon>
        <taxon>Neopterygii</taxon>
        <taxon>Teleostei</taxon>
        <taxon>Neoteleostei</taxon>
        <taxon>Acanthomorphata</taxon>
        <taxon>Eupercaria</taxon>
        <taxon>Centrarchiformes</taxon>
        <taxon>Terapontoidei</taxon>
        <taxon>Terapontidae</taxon>
        <taxon>Scortum</taxon>
    </lineage>
</organism>
<keyword evidence="2" id="KW-1185">Reference proteome</keyword>
<proteinExistence type="predicted"/>
<gene>
    <name evidence="1" type="ORF">L3Q82_006598</name>
</gene>
<evidence type="ECO:0000313" key="1">
    <source>
        <dbReference type="EMBL" id="KAI3373299.1"/>
    </source>
</evidence>
<name>A0ACB8X0L2_9TELE</name>
<evidence type="ECO:0000313" key="2">
    <source>
        <dbReference type="Proteomes" id="UP000831701"/>
    </source>
</evidence>
<accession>A0ACB8X0L2</accession>
<reference evidence="1" key="1">
    <citation type="submission" date="2022-04" db="EMBL/GenBank/DDBJ databases">
        <title>Jade perch genome.</title>
        <authorList>
            <person name="Chao B."/>
        </authorList>
    </citation>
    <scope>NUCLEOTIDE SEQUENCE</scope>
    <source>
        <strain evidence="1">CB-2022</strain>
    </source>
</reference>
<comment type="caution">
    <text evidence="1">The sequence shown here is derived from an EMBL/GenBank/DDBJ whole genome shotgun (WGS) entry which is preliminary data.</text>
</comment>
<dbReference type="Proteomes" id="UP000831701">
    <property type="component" value="Chromosome 4"/>
</dbReference>